<feature type="transmembrane region" description="Helical" evidence="6">
    <location>
        <begin position="257"/>
        <end position="284"/>
    </location>
</feature>
<keyword evidence="4 6" id="KW-0472">Membrane</keyword>
<feature type="compositionally biased region" description="Polar residues" evidence="5">
    <location>
        <begin position="346"/>
        <end position="374"/>
    </location>
</feature>
<evidence type="ECO:0000313" key="9">
    <source>
        <dbReference type="Proteomes" id="UP001556367"/>
    </source>
</evidence>
<keyword evidence="2 6" id="KW-0812">Transmembrane</keyword>
<gene>
    <name evidence="8" type="ORF">HGRIS_007996</name>
</gene>
<evidence type="ECO:0000256" key="3">
    <source>
        <dbReference type="ARBA" id="ARBA00022989"/>
    </source>
</evidence>
<feature type="compositionally biased region" description="Polar residues" evidence="5">
    <location>
        <begin position="437"/>
        <end position="460"/>
    </location>
</feature>
<feature type="compositionally biased region" description="Pro residues" evidence="5">
    <location>
        <begin position="526"/>
        <end position="540"/>
    </location>
</feature>
<feature type="chain" id="PRO_5046306618" evidence="7">
    <location>
        <begin position="23"/>
        <end position="540"/>
    </location>
</feature>
<evidence type="ECO:0000313" key="8">
    <source>
        <dbReference type="EMBL" id="KAL0951285.1"/>
    </source>
</evidence>
<feature type="region of interest" description="Disordered" evidence="5">
    <location>
        <begin position="486"/>
        <end position="540"/>
    </location>
</feature>
<evidence type="ECO:0000256" key="1">
    <source>
        <dbReference type="ARBA" id="ARBA00004167"/>
    </source>
</evidence>
<evidence type="ECO:0000256" key="5">
    <source>
        <dbReference type="SAM" id="MobiDB-lite"/>
    </source>
</evidence>
<name>A0ABR3J729_9AGAR</name>
<proteinExistence type="predicted"/>
<dbReference type="EMBL" id="JASNQZ010000011">
    <property type="protein sequence ID" value="KAL0951285.1"/>
    <property type="molecule type" value="Genomic_DNA"/>
</dbReference>
<evidence type="ECO:0000256" key="6">
    <source>
        <dbReference type="SAM" id="Phobius"/>
    </source>
</evidence>
<feature type="region of interest" description="Disordered" evidence="5">
    <location>
        <begin position="346"/>
        <end position="471"/>
    </location>
</feature>
<dbReference type="Proteomes" id="UP001556367">
    <property type="component" value="Unassembled WGS sequence"/>
</dbReference>
<feature type="compositionally biased region" description="Low complexity" evidence="5">
    <location>
        <begin position="216"/>
        <end position="252"/>
    </location>
</feature>
<evidence type="ECO:0000256" key="4">
    <source>
        <dbReference type="ARBA" id="ARBA00023136"/>
    </source>
</evidence>
<feature type="region of interest" description="Disordered" evidence="5">
    <location>
        <begin position="196"/>
        <end position="255"/>
    </location>
</feature>
<comment type="subcellular location">
    <subcellularLocation>
        <location evidence="1">Membrane</location>
        <topology evidence="1">Single-pass membrane protein</topology>
    </subcellularLocation>
</comment>
<accession>A0ABR3J729</accession>
<protein>
    <submittedName>
        <fullName evidence="8">Uncharacterized protein</fullName>
    </submittedName>
</protein>
<dbReference type="CDD" id="cd12087">
    <property type="entry name" value="TM_EGFR-like"/>
    <property type="match status" value="1"/>
</dbReference>
<keyword evidence="9" id="KW-1185">Reference proteome</keyword>
<reference evidence="9" key="1">
    <citation type="submission" date="2024-06" db="EMBL/GenBank/DDBJ databases">
        <title>Multi-omics analyses provide insights into the biosynthesis of the anticancer antibiotic pleurotin in Hohenbuehelia grisea.</title>
        <authorList>
            <person name="Weaver J.A."/>
            <person name="Alberti F."/>
        </authorList>
    </citation>
    <scope>NUCLEOTIDE SEQUENCE [LARGE SCALE GENOMIC DNA]</scope>
    <source>
        <strain evidence="9">T-177</strain>
    </source>
</reference>
<dbReference type="PANTHER" id="PTHR15549">
    <property type="entry name" value="PAIRED IMMUNOGLOBULIN-LIKE TYPE 2 RECEPTOR"/>
    <property type="match status" value="1"/>
</dbReference>
<comment type="caution">
    <text evidence="8">The sequence shown here is derived from an EMBL/GenBank/DDBJ whole genome shotgun (WGS) entry which is preliminary data.</text>
</comment>
<dbReference type="InterPro" id="IPR051694">
    <property type="entry name" value="Immunoregulatory_rcpt-like"/>
</dbReference>
<evidence type="ECO:0000256" key="2">
    <source>
        <dbReference type="ARBA" id="ARBA00022692"/>
    </source>
</evidence>
<feature type="region of interest" description="Disordered" evidence="5">
    <location>
        <begin position="291"/>
        <end position="311"/>
    </location>
</feature>
<keyword evidence="3 6" id="KW-1133">Transmembrane helix</keyword>
<feature type="signal peptide" evidence="7">
    <location>
        <begin position="1"/>
        <end position="22"/>
    </location>
</feature>
<organism evidence="8 9">
    <name type="scientific">Hohenbuehelia grisea</name>
    <dbReference type="NCBI Taxonomy" id="104357"/>
    <lineage>
        <taxon>Eukaryota</taxon>
        <taxon>Fungi</taxon>
        <taxon>Dikarya</taxon>
        <taxon>Basidiomycota</taxon>
        <taxon>Agaricomycotina</taxon>
        <taxon>Agaricomycetes</taxon>
        <taxon>Agaricomycetidae</taxon>
        <taxon>Agaricales</taxon>
        <taxon>Pleurotineae</taxon>
        <taxon>Pleurotaceae</taxon>
        <taxon>Hohenbuehelia</taxon>
    </lineage>
</organism>
<feature type="compositionally biased region" description="Low complexity" evidence="5">
    <location>
        <begin position="391"/>
        <end position="405"/>
    </location>
</feature>
<sequence>MRPSCARRALAAVLLVLPLANAAFSFTDGPATQCDGFTVTWAGGTAPFSLTLIPIFGTPRNISIPAVSFSAGKGSFSTQMPFAKGQQYMVSMSDATGFGAGGFTTVKTVGDSRGGSCNTTDPGVDFSFQLNTALQQCRPFTFSGYDGAVQPVTIMAIVPGGQAVTMRPPNGPQFNWPVNVASGTQMVFVMTDAAGRQGGSSDVRTVGMTDDASCLNANSPSSTPAPSPTSSAPSGSSSTRPSNSSTSAPDSSGSGGFSVAAIAGTVIGALIFLAVAVTLGLFCLRRSKYGNKEPADRLPSHRGHSTVNLVDGDPNFQPYVGETVHNNPRPTPFLTTGGPYQTPFTPTTLQDPYSSQHDMQQAAYGSQSNLQQGGYQQGRYSAYDQSTGGDTSRYNASSTSASAYSQPQTYGQAPTEFGGNPIIPSAASSYGHRPGGSTDTTPTMGGPANRNSVASTTLTAAQRKAAMAGESAYKPPSRFIVHTDVEDMLPPPNEDGIVELPPQYSERRAPLAPPPATDQESRLPYSSPPPPPGNHYPPTS</sequence>
<evidence type="ECO:0000256" key="7">
    <source>
        <dbReference type="SAM" id="SignalP"/>
    </source>
</evidence>
<keyword evidence="7" id="KW-0732">Signal</keyword>
<dbReference type="PANTHER" id="PTHR15549:SF33">
    <property type="entry name" value="MEMBRANE PROTEIN WSC4, PUTATIVE (AFU_ORTHOLOGUE AFUA_5G09020)-RELATED"/>
    <property type="match status" value="1"/>
</dbReference>